<feature type="region of interest" description="Disordered" evidence="1">
    <location>
        <begin position="1932"/>
        <end position="1951"/>
    </location>
</feature>
<evidence type="ECO:0000313" key="4">
    <source>
        <dbReference type="Proteomes" id="UP000311713"/>
    </source>
</evidence>
<reference evidence="3 4" key="1">
    <citation type="submission" date="2019-06" db="EMBL/GenBank/DDBJ databases">
        <title>Draft genome of Streptomyces sedi sp. JCM16909.</title>
        <authorList>
            <person name="Klykleung N."/>
            <person name="Tanasupawat S."/>
            <person name="Kudo T."/>
            <person name="Yuki M."/>
            <person name="Ohkuma M."/>
        </authorList>
    </citation>
    <scope>NUCLEOTIDE SEQUENCE [LARGE SCALE GENOMIC DNA]</scope>
    <source>
        <strain evidence="3 4">JCM 16909</strain>
    </source>
</reference>
<feature type="compositionally biased region" description="Low complexity" evidence="1">
    <location>
        <begin position="755"/>
        <end position="777"/>
    </location>
</feature>
<name>A0A5C4UX97_9ACTN</name>
<feature type="compositionally biased region" description="Gly residues" evidence="1">
    <location>
        <begin position="806"/>
        <end position="815"/>
    </location>
</feature>
<keyword evidence="2" id="KW-0812">Transmembrane</keyword>
<feature type="region of interest" description="Disordered" evidence="1">
    <location>
        <begin position="1876"/>
        <end position="1921"/>
    </location>
</feature>
<accession>A0A5C4UX97</accession>
<keyword evidence="2" id="KW-1133">Transmembrane helix</keyword>
<keyword evidence="2" id="KW-0472">Membrane</keyword>
<evidence type="ECO:0000256" key="2">
    <source>
        <dbReference type="SAM" id="Phobius"/>
    </source>
</evidence>
<comment type="caution">
    <text evidence="3">The sequence shown here is derived from an EMBL/GenBank/DDBJ whole genome shotgun (WGS) entry which is preliminary data.</text>
</comment>
<feature type="transmembrane region" description="Helical" evidence="2">
    <location>
        <begin position="166"/>
        <end position="190"/>
    </location>
</feature>
<dbReference type="Proteomes" id="UP000311713">
    <property type="component" value="Unassembled WGS sequence"/>
</dbReference>
<feature type="compositionally biased region" description="Gly residues" evidence="1">
    <location>
        <begin position="1884"/>
        <end position="1905"/>
    </location>
</feature>
<dbReference type="EMBL" id="VDGT01000014">
    <property type="protein sequence ID" value="TNM28232.1"/>
    <property type="molecule type" value="Genomic_DNA"/>
</dbReference>
<feature type="compositionally biased region" description="Gly residues" evidence="1">
    <location>
        <begin position="950"/>
        <end position="960"/>
    </location>
</feature>
<proteinExistence type="predicted"/>
<feature type="compositionally biased region" description="Low complexity" evidence="1">
    <location>
        <begin position="930"/>
        <end position="940"/>
    </location>
</feature>
<feature type="region of interest" description="Disordered" evidence="1">
    <location>
        <begin position="800"/>
        <end position="840"/>
    </location>
</feature>
<feature type="region of interest" description="Disordered" evidence="1">
    <location>
        <begin position="744"/>
        <end position="788"/>
    </location>
</feature>
<feature type="region of interest" description="Disordered" evidence="1">
    <location>
        <begin position="1024"/>
        <end position="1045"/>
    </location>
</feature>
<feature type="region of interest" description="Disordered" evidence="1">
    <location>
        <begin position="4036"/>
        <end position="4069"/>
    </location>
</feature>
<organism evidence="3 4">
    <name type="scientific">Streptomyces sedi</name>
    <dbReference type="NCBI Taxonomy" id="555059"/>
    <lineage>
        <taxon>Bacteria</taxon>
        <taxon>Bacillati</taxon>
        <taxon>Actinomycetota</taxon>
        <taxon>Actinomycetes</taxon>
        <taxon>Kitasatosporales</taxon>
        <taxon>Streptomycetaceae</taxon>
        <taxon>Streptomyces</taxon>
    </lineage>
</organism>
<evidence type="ECO:0000256" key="1">
    <source>
        <dbReference type="SAM" id="MobiDB-lite"/>
    </source>
</evidence>
<feature type="compositionally biased region" description="Pro residues" evidence="1">
    <location>
        <begin position="4040"/>
        <end position="4049"/>
    </location>
</feature>
<gene>
    <name evidence="3" type="ORF">FH715_18950</name>
</gene>
<dbReference type="OrthoDB" id="4333945at2"/>
<feature type="region of interest" description="Disordered" evidence="1">
    <location>
        <begin position="869"/>
        <end position="911"/>
    </location>
</feature>
<evidence type="ECO:0000313" key="3">
    <source>
        <dbReference type="EMBL" id="TNM28232.1"/>
    </source>
</evidence>
<feature type="compositionally biased region" description="Low complexity" evidence="1">
    <location>
        <begin position="1"/>
        <end position="10"/>
    </location>
</feature>
<keyword evidence="4" id="KW-1185">Reference proteome</keyword>
<feature type="region of interest" description="Disordered" evidence="1">
    <location>
        <begin position="930"/>
        <end position="960"/>
    </location>
</feature>
<sequence>MARSSDWSSLDLDEDPTPGDPDKLEALLEAQKEIIDLAADIDDGLDELMSENSSYFIGETADALRDEMDSRVRKFVQSFRDAHQSVYDALTTYHGVMVTQQGIADSALSSAAGLDKEDSEWEEHQTTAKNAGETLSEAASTAAGVVSTAGSDISSMIDPCEEFWKFLTYFVLALILPAIILGGPTAVLFLTLSAVLMVKTAIDFAGGKASVAELVLSVLGMLVPTTRGLNVIGAFKAIKSWGASTWTKFSGMTFRDIVTKLSTIPKRLVTGGIAFIGGIITTTIKGTKELIRGGAWADNSIFKGLGGVDGFAGYVTSHFKGMGPSAIILPVNVMEMGSKAWSLSGFTNAFKISMFNRGVLNQYRTGAFVHGTHTIDVRAIAGFDGARNPQVNVALWSRYQPGGAATARFLGGLGAGLGDASKAPVITIGGGFNGLGTPNRASVDLNMGDISPTGTPLALTPGNRTPILTPNSSVMDLSVTNPPPTGTFQPPTAVTSPSVPSPQNGQMVDMSLADMRPVSPISVHMAESGTRMGVPSLAPPSSQIGSVEGMGHLPGDLYVAPPASVVTHMPSPGGQVVGVEMPLLSQVNTPTPAVPGGQAVNTGGVGADVSQANVGSLRFDQALDVGRMVGADGAVTDLPAVNVTGMQQLGETMAVPPAGIAPPRAESGAVNVNVSTVNPATVPQVGTSTGVTGVGGKVTGDLGADLTHSAPPPLRVGFADQGMGMAAPDASQIGNGARATSDFHTAPVDGAPARPVDQTTPGTGVTDTAGGVTPTPARGDSGSTLVDLGDGAARAAGDVPLARPLGGIGHVGGETSGAVRATTTPPPSTVAPALDGTVSAPVRQPRGGGLEGEGIHGSGIQPVRLDSLDTGTGAPADGIASSVPPPVSRAGGGEGGADNGALGLAQRPGSHGPGVVPVENIVVSHRPAAAAPLTPPSTAATPPPALTPRGAGGGEANGFGLFHGPGNGATPPPADPVRHLIAALDDAPAAPVGTPARGTEVDGGGAFRPDSRVELLGQDGAPTGVTVAGRGEGPPALLRGDTQTPGEVRILPDGLTVRGGDSVALHDHAGAYLGGLTAHRSGPLAGHAVVTSLDGAPRLVTLGGQPVAGATVSRVGDLGWAVVPPGAPRGAVVDASGAHTHDLVPLRGGSGGTAGGFAALPRAGDEVTLIGRGGDQLPHPAKVVGDSLLVQRKPGTVDFHSLDGDLLSSAHGLPGRGGHELMTSPGGRPAQVVGPDGQLLDGAGVRPFGDGLLVERPGHRAVVMDGDGVHTHDAFRFTDGGEDLMLAVPQRALDGKPVLVRDVGGAFTDAGPAVRLGAHGTLVRLGDGPFQLVDAAGSSSPAVRLSDRAGQPTELVYTPPTGTAGGAVYRTDGRLLTDDVTAGFDGNRVVVRTGATYTVHGADGAFLGSGAARAGGPLGEGNRLDVSAGGGRARVVDADGAPVPGATVRPAGDGGHLVQVPGQRPGVVDGAGVQTHDVFPLRGGDGATHGLGGMPLRDGGVPLAFRPDGTPARGINLVHDGDLLLIGREGGSGAVYDMGGRFTGLRRGVDEGPLAGYQVTLLPGGAHRVADAAGAILDAATVARFGDDLFLAEVPGKGAVLLDRTGLGAQPVVHVPVPGGADRLVALPAGAGRTQPLDGAWLDGAVLRRELPDGTADFVAADGSVLGRALPVTAGPLDGRVFLIPEGAPPRLVEADGRAVPDADVAPLGSGGHLMTTDGGIHHLIEPGGTDVHRVIVLTGRPGEPDMMAVVGRHGTIYPHPRGADGVTLTDHTVRRVDPTEIGADGRYVRGAPRLVVYTPDSRAVSHDLFNGAFRSDQPSMPGAHRVTEVDYRLLNAEDQALVRQQLMEAVKRPTPPMPDIPRTLIVARAMDESPLVPPPGATGNAGGAGNPGATGNAGGAGNPGHGASFAPDDLRLAFDPGTGRLARADLTGSAADGATPPTVRFENGPDGDVVRVIRDGVEVHTERWVSLGAGLQGRLTGGGLTLHRVTPDGGLAAVDDAVTPLADGSGFHLALADGHRVVDHTGATTHTVVPLRPAGGGPATDHVFTPVGGGGGAPVLVDAAGNARPGALDVTADAVTIRRGQTTDIHDPATGALDTRVHHLTEGQWSGYDLRVPDTGRTPGARPTLVAPPGRPAVGATVDVLTDGRFRVQPPTGAGQLIGADGTRIGDDLPLRHGPDTTGEHIVVPARPAGGETAWLEAAGGGRIAGSTVERVGDGFEVRRLEQPDTVASHGADGALVHLAQRLRGGTAFDGAWLVNPVTGGPRLVDAAGGALDVRVVPRGDDLLLVSDDAIAGVNRAGAPTEVTLPLRNADGTASDWALHTPPGGPAQVRNVTTHAVVGGHDVRIVGGAVEVHRGDSAFTHGTDGSLLSEAHRVRGAGDGLDGVDLVVPHTGGVPHLTRGGAPVPGGSATPLGDHGYLVRVGGAHGVVDDTGAFSHRLVETTLPDGTTGLVAWSQRPGGQHFFVNAADEVGDLGVRFNPAIDGQFTVTRGGSHFEYRADAAAGGGFAGQLLRESHPIAGGPVPGRTLVVPHDGQPPHVRTPGAANQQATAQHWGGFDGFRIDEGVGRPHTVVDGTGHVTHTAVPLTPRAGAADAWVFRSVDAAAGGGPVLRAAGGAEHTADFRVVGGEYHVSTPGGGGITRVHDADGGFTMERLTLNGGALDGHRLDLPRDPGRARITPPGGEARSVTAVFQTDGSLRVRFQQDHLIVDPSTGGATHRVISFTGSDATAGTHAWVRLADDAVLPTPRAADGTELAGPQVVRTADGGLRVTRAGDTLTDVFTDTGAFRFQVRPLTGGNAGDVGDFVRVHEMTYKGQTYRAYDVLDNTLTPRADRLVVGRQATPTDVDLNGGFRVRDTGDGRVWVFGRDGRLEAHLGTAAADGSRVRTLTTYEQPAGGGAIEPRTVRVVEMGDAKGRRFAEIDGARLVRDVDFAPMPGRTTTATDGGGFRYTGDARGLRDGEYRQYAADGRLLEQRVNIVHHGRHPDGEFYLVRYEHDANGKVTGGSWEHWRGGEAPPARGPWLDRGRVDPKGASEGHVFLLTMNEHGIRGFAFERRPLPNGGVLDAHAPGAVADFVKRRGVFSFGTTQRERWQQLDAGGNAAGDGLRIWGTSRRTFYDYGEQIHVSRTSTGPVHHYRETPQGGYVLGLRDSRDGLSFQTGEVGRWYRFDGDLGLQATGNRRYGWFGNGWHDEMPNPRTNTVAQVNEKIGRLGVHGLRTFRADDLGTDGLPKQGFVSVSPQAKDVRTHRDLPDDLWMDTHRIAEQRPNNIFRALLSSEFRHMDMNTSRGRFFGLPHPFLPRENRYLGQGGDAPWFMDSRLQTNEYRIGRGDTVLDHGVQVTSTRGFNTMMISHDGRIAGETRPLTNGNTLEVGPTVKLPDGATRQDGYLPWTEGPGKLSGQRTFQAADFIDPPAATGKTRADVLWQDQFRADVPAGGNWYTRNAGDAWQTNRIGFRDGTILDFRPPPRTGGQAGDGGLDFQRTVHAGNGDWTLMTHQGKLIGRMDTWVGAGANGADLRVLSLYSGGKVTWSVEGTTLGGSRSLASRNQFDHHQYFDRESFRDYATVNGQRELVREFRVLSDNTAVMAWKGRGADGAPDTWHWNKVDRFGNVMNFGEQGQRVRVWFDDMRRFEDRLVNPGGGYTVVQELPTAVGSSIRQAFNDSPLRVREYFPDANSLTTLPRTRDNHRGLAWTEFESGAVARRKTQLPDGTFLEIEAMAKHWRRWNYDADAGTWKVLTERSVAGYVREIPAASFSAEGAARFGGDLRLTGRETYYIDALNEFRGFERMYRQPRRTPWGSGVEATGESTYTPFALRNFQHMAIEFAQEFVLDFGVGMAIYAAMPGDFGLNDVAAAALRALVGASVKAGFIGLHNFAAHHSQFRVGLNWQDRGFPYRHRQDDDDWAGEWASNEFVLRWRGGTYDFFKDGFVVAPLGSFLGTLVAAEALGVKGPDGEWHDVSLGQAAALAGATALGTVVGGLATGALKAAMQNSMGARWYHRQGVMDFVVVPVMGKFIDKPLGQLVFGPEVRDILGITSPVPPPPPETPSVPDASGDPETTSDAPGENP</sequence>
<feature type="region of interest" description="Disordered" evidence="1">
    <location>
        <begin position="1"/>
        <end position="23"/>
    </location>
</feature>
<protein>
    <submittedName>
        <fullName evidence="3">Uncharacterized protein</fullName>
    </submittedName>
</protein>
<dbReference type="RefSeq" id="WP_139646891.1">
    <property type="nucleotide sequence ID" value="NZ_VDGT01000014.1"/>
</dbReference>